<evidence type="ECO:0000313" key="1">
    <source>
        <dbReference type="EMBL" id="TGD25406.1"/>
    </source>
</evidence>
<reference evidence="1 2" key="1">
    <citation type="submission" date="2018-10" db="EMBL/GenBank/DDBJ databases">
        <title>Lactobacillus sp. R7 and Lactobacillus sp. R19 isolated from fermented mustard green product of Taiwan.</title>
        <authorList>
            <person name="Lin S.-T."/>
        </authorList>
    </citation>
    <scope>NUCLEOTIDE SEQUENCE [LARGE SCALE GENOMIC DNA]</scope>
    <source>
        <strain evidence="1 2">BCRC 81127</strain>
    </source>
</reference>
<dbReference type="AlphaFoldDB" id="A0A4Z0JT01"/>
<dbReference type="GO" id="GO:0006598">
    <property type="term" value="P:polyamine catabolic process"/>
    <property type="evidence" value="ECO:0007669"/>
    <property type="project" value="TreeGrafter"/>
</dbReference>
<proteinExistence type="predicted"/>
<dbReference type="CDD" id="cd01745">
    <property type="entry name" value="GATase1_2"/>
    <property type="match status" value="1"/>
</dbReference>
<dbReference type="GO" id="GO:0033969">
    <property type="term" value="F:gamma-glutamyl-gamma-aminobutyrate hydrolase activity"/>
    <property type="evidence" value="ECO:0007669"/>
    <property type="project" value="TreeGrafter"/>
</dbReference>
<keyword evidence="2" id="KW-1185">Reference proteome</keyword>
<gene>
    <name evidence="1" type="ORF">EGT49_00580</name>
</gene>
<dbReference type="PANTHER" id="PTHR43235:SF1">
    <property type="entry name" value="GLUTAMINE AMIDOTRANSFERASE PB2B2.05-RELATED"/>
    <property type="match status" value="1"/>
</dbReference>
<dbReference type="Gene3D" id="3.40.50.880">
    <property type="match status" value="1"/>
</dbReference>
<keyword evidence="1" id="KW-0378">Hydrolase</keyword>
<dbReference type="Pfam" id="PF07722">
    <property type="entry name" value="Peptidase_C26"/>
    <property type="match status" value="1"/>
</dbReference>
<dbReference type="InterPro" id="IPR029062">
    <property type="entry name" value="Class_I_gatase-like"/>
</dbReference>
<name>A0A4Z0JT01_9LACO</name>
<dbReference type="InterPro" id="IPR011697">
    <property type="entry name" value="Peptidase_C26"/>
</dbReference>
<dbReference type="SUPFAM" id="SSF52317">
    <property type="entry name" value="Class I glutamine amidotransferase-like"/>
    <property type="match status" value="1"/>
</dbReference>
<dbReference type="InterPro" id="IPR044668">
    <property type="entry name" value="PuuD-like"/>
</dbReference>
<dbReference type="PROSITE" id="PS51273">
    <property type="entry name" value="GATASE_TYPE_1"/>
    <property type="match status" value="1"/>
</dbReference>
<comment type="caution">
    <text evidence="1">The sequence shown here is derived from an EMBL/GenBank/DDBJ whole genome shotgun (WGS) entry which is preliminary data.</text>
</comment>
<dbReference type="PANTHER" id="PTHR43235">
    <property type="entry name" value="GLUTAMINE AMIDOTRANSFERASE PB2B2.05-RELATED"/>
    <property type="match status" value="1"/>
</dbReference>
<dbReference type="RefSeq" id="WP_135371017.1">
    <property type="nucleotide sequence ID" value="NZ_RKLY01000001.1"/>
</dbReference>
<evidence type="ECO:0000313" key="2">
    <source>
        <dbReference type="Proteomes" id="UP000298021"/>
    </source>
</evidence>
<accession>A0A4Z0JT01</accession>
<dbReference type="GO" id="GO:0005829">
    <property type="term" value="C:cytosol"/>
    <property type="evidence" value="ECO:0007669"/>
    <property type="project" value="TreeGrafter"/>
</dbReference>
<dbReference type="Proteomes" id="UP000298021">
    <property type="component" value="Unassembled WGS sequence"/>
</dbReference>
<organism evidence="1 2">
    <name type="scientific">Companilactobacillus suantsaicola</name>
    <dbReference type="NCBI Taxonomy" id="2487723"/>
    <lineage>
        <taxon>Bacteria</taxon>
        <taxon>Bacillati</taxon>
        <taxon>Bacillota</taxon>
        <taxon>Bacilli</taxon>
        <taxon>Lactobacillales</taxon>
        <taxon>Lactobacillaceae</taxon>
        <taxon>Companilactobacillus</taxon>
    </lineage>
</organism>
<sequence>MSKLIGITADVFLEATDVIDQKLMDFVPRPIVDGVLAAGGIPVGLPYLPVDKINQLVEKMDGIIFSGGPDIDPSFMGEEPIPQLRVTNRDRDLFEIALIRTAVAKQIPIFGICRGAQMIDVALGGTLYQDLPTQYSGKLLKHEQSAPGDQPTHFVRVDFNSKLYKSIGDNVYVNSRHHQAIKSVPDHLKVVATASDGVIEAIENEDATIQAVQWHPENLWQKDSRQLTLFSDFINRTAPTYFETTGNKANEKLHNNSAV</sequence>
<dbReference type="EMBL" id="RKLY01000001">
    <property type="protein sequence ID" value="TGD25406.1"/>
    <property type="molecule type" value="Genomic_DNA"/>
</dbReference>
<protein>
    <submittedName>
        <fullName evidence="1">Gamma-glutamyl-gamma-aminobutyrate hydrolase family protein</fullName>
    </submittedName>
</protein>
<dbReference type="OrthoDB" id="9813383at2"/>